<comment type="similarity">
    <text evidence="1 7">Belongs to the OSBP family.</text>
</comment>
<evidence type="ECO:0000256" key="4">
    <source>
        <dbReference type="ARBA" id="ARBA00023055"/>
    </source>
</evidence>
<dbReference type="GO" id="GO:0006897">
    <property type="term" value="P:endocytosis"/>
    <property type="evidence" value="ECO:0007669"/>
    <property type="project" value="TreeGrafter"/>
</dbReference>
<evidence type="ECO:0000256" key="3">
    <source>
        <dbReference type="ARBA" id="ARBA00022553"/>
    </source>
</evidence>
<gene>
    <name evidence="10" type="ORF">EHS25_009099</name>
</gene>
<feature type="region of interest" description="Disordered" evidence="8">
    <location>
        <begin position="1115"/>
        <end position="1139"/>
    </location>
</feature>
<feature type="region of interest" description="Disordered" evidence="8">
    <location>
        <begin position="511"/>
        <end position="532"/>
    </location>
</feature>
<dbReference type="GO" id="GO:0005635">
    <property type="term" value="C:nuclear envelope"/>
    <property type="evidence" value="ECO:0007669"/>
    <property type="project" value="TreeGrafter"/>
</dbReference>
<dbReference type="Pfam" id="PF01237">
    <property type="entry name" value="Oxysterol_BP"/>
    <property type="match status" value="1"/>
</dbReference>
<dbReference type="InterPro" id="IPR018494">
    <property type="entry name" value="Oxysterol-bd_CS"/>
</dbReference>
<keyword evidence="3" id="KW-0597">Phosphoprotein</keyword>
<dbReference type="PANTHER" id="PTHR10972:SF205">
    <property type="entry name" value="OXYSTEROL-BINDING PROTEIN 1"/>
    <property type="match status" value="1"/>
</dbReference>
<organism evidence="10 11">
    <name type="scientific">Saitozyma podzolica</name>
    <dbReference type="NCBI Taxonomy" id="1890683"/>
    <lineage>
        <taxon>Eukaryota</taxon>
        <taxon>Fungi</taxon>
        <taxon>Dikarya</taxon>
        <taxon>Basidiomycota</taxon>
        <taxon>Agaricomycotina</taxon>
        <taxon>Tremellomycetes</taxon>
        <taxon>Tremellales</taxon>
        <taxon>Trimorphomycetaceae</taxon>
        <taxon>Saitozyma</taxon>
    </lineage>
</organism>
<feature type="repeat" description="ANK" evidence="6">
    <location>
        <begin position="108"/>
        <end position="130"/>
    </location>
</feature>
<dbReference type="GO" id="GO:0030011">
    <property type="term" value="P:maintenance of cell polarity"/>
    <property type="evidence" value="ECO:0007669"/>
    <property type="project" value="TreeGrafter"/>
</dbReference>
<dbReference type="PROSITE" id="PS50297">
    <property type="entry name" value="ANK_REP_REGION"/>
    <property type="match status" value="2"/>
</dbReference>
<dbReference type="PROSITE" id="PS50088">
    <property type="entry name" value="ANK_REPEAT"/>
    <property type="match status" value="2"/>
</dbReference>
<feature type="compositionally biased region" description="Polar residues" evidence="8">
    <location>
        <begin position="1"/>
        <end position="12"/>
    </location>
</feature>
<reference evidence="10 11" key="1">
    <citation type="submission" date="2018-11" db="EMBL/GenBank/DDBJ databases">
        <title>Genome sequence of Saitozyma podzolica DSM 27192.</title>
        <authorList>
            <person name="Aliyu H."/>
            <person name="Gorte O."/>
            <person name="Ochsenreither K."/>
        </authorList>
    </citation>
    <scope>NUCLEOTIDE SEQUENCE [LARGE SCALE GENOMIC DNA]</scope>
    <source>
        <strain evidence="10 11">DSM 27192</strain>
    </source>
</reference>
<evidence type="ECO:0000259" key="9">
    <source>
        <dbReference type="PROSITE" id="PS50003"/>
    </source>
</evidence>
<evidence type="ECO:0000256" key="1">
    <source>
        <dbReference type="ARBA" id="ARBA00008842"/>
    </source>
</evidence>
<dbReference type="SMART" id="SM00248">
    <property type="entry name" value="ANK"/>
    <property type="match status" value="2"/>
</dbReference>
<dbReference type="GO" id="GO:0032934">
    <property type="term" value="F:sterol binding"/>
    <property type="evidence" value="ECO:0007669"/>
    <property type="project" value="TreeGrafter"/>
</dbReference>
<dbReference type="GO" id="GO:0005829">
    <property type="term" value="C:cytosol"/>
    <property type="evidence" value="ECO:0007669"/>
    <property type="project" value="TreeGrafter"/>
</dbReference>
<dbReference type="GO" id="GO:0034727">
    <property type="term" value="P:piecemeal microautophagy of the nucleus"/>
    <property type="evidence" value="ECO:0007669"/>
    <property type="project" value="TreeGrafter"/>
</dbReference>
<evidence type="ECO:0000313" key="10">
    <source>
        <dbReference type="EMBL" id="RSH91730.1"/>
    </source>
</evidence>
<feature type="repeat" description="ANK" evidence="6">
    <location>
        <begin position="212"/>
        <end position="244"/>
    </location>
</feature>
<comment type="caution">
    <text evidence="10">The sequence shown here is derived from an EMBL/GenBank/DDBJ whole genome shotgun (WGS) entry which is preliminary data.</text>
</comment>
<evidence type="ECO:0000256" key="5">
    <source>
        <dbReference type="ARBA" id="ARBA00023121"/>
    </source>
</evidence>
<dbReference type="InterPro" id="IPR000648">
    <property type="entry name" value="Oxysterol-bd"/>
</dbReference>
<dbReference type="InterPro" id="IPR036770">
    <property type="entry name" value="Ankyrin_rpt-contain_sf"/>
</dbReference>
<keyword evidence="5" id="KW-0446">Lipid-binding</keyword>
<dbReference type="OrthoDB" id="416222at2759"/>
<evidence type="ECO:0000256" key="7">
    <source>
        <dbReference type="RuleBase" id="RU003844"/>
    </source>
</evidence>
<keyword evidence="11" id="KW-1185">Reference proteome</keyword>
<protein>
    <recommendedName>
        <fullName evidence="9">PH domain-containing protein</fullName>
    </recommendedName>
</protein>
<name>A0A427YKY3_9TREE</name>
<evidence type="ECO:0000256" key="6">
    <source>
        <dbReference type="PROSITE-ProRule" id="PRU00023"/>
    </source>
</evidence>
<dbReference type="Pfam" id="PF00169">
    <property type="entry name" value="PH"/>
    <property type="match status" value="1"/>
</dbReference>
<dbReference type="SUPFAM" id="SSF50729">
    <property type="entry name" value="PH domain-like"/>
    <property type="match status" value="1"/>
</dbReference>
<proteinExistence type="inferred from homology"/>
<dbReference type="SUPFAM" id="SSF48403">
    <property type="entry name" value="Ankyrin repeat"/>
    <property type="match status" value="1"/>
</dbReference>
<dbReference type="Gene3D" id="1.25.40.20">
    <property type="entry name" value="Ankyrin repeat-containing domain"/>
    <property type="match status" value="2"/>
</dbReference>
<dbReference type="Pfam" id="PF13857">
    <property type="entry name" value="Ank_5"/>
    <property type="match status" value="1"/>
</dbReference>
<sequence>MSAHPPSTTTARAQEGVTVPLSSSTSASSIYNTPSGALYNFRLLSALRSDDPAQIQPFIDELRTGKGGEDATAGRLLGMAVRVASVPLIQLILSNTHVSPNESVSGGSQATPLHVASEHGRADAVELLLNDPRINDTIRDEQGRTALECAATPEIASLIEDSRTALQTKYLARLTSYISSPLSSVEGSNAMVEFLDGPRTEILNLNALDEKSGTSLLHEAARRRDIKLVELAVKRGADVFARDKKGRRVLEGEKGADERIKAFLRQFNNQESLVQPKSDGRPPDLKGFLSKWVNYRSGWRTRWFVLENGVLSYYRNREDEPVACRGSIAMGVANISPAHDHSRFEIHSRVSSAVPKIIVKSAHRGEVARWIQAIKLNIEYYSKNPPDRQPKRSTSLNATTDRPAAGTINAMPPTDSFLSPVLQRSTTGLTGGSIAQPPGAIPRRDSSPANTAAGTDEAETISIFEAADDRSLLDVAEGSEQSGIPHQASFDLSLLNIKAQLELTSQLVDSLVTPPSSGTSSDPHSMVRTPSRQQAVKDALKQSLSTLSTMTSQQHVMTQDRERYFLNRIAREVDARRLWEENMLTVAKQQADMDRQLTEAAQHNDKKRRALRQAKEVLAGISAAGSLPVSPAAEESPAGTPGASGILDVVSAPPASALSAISFRTAATHRQSISISNVQEVHAALQEAESEDEEGDDEFFDAIEQGAIPNLKLHDSIAHPETVRPGTPTALNENKAIVLEVKEEPEKGTIKEFLSRKSLEPYLHVRNRLPIDDDKRPSVSLWSILKSSVGKDLTKISFPVSFNECTSMLQRMAEDMEYDACLTVAASEPDSLKRIAFVGAFAMSNYSSTIGRIAKPFNPLLSQSFEYAIPNRYRYISEQVSHHPPISACYSEAPTWKYFGEVDAQNKFQGRSFEIRPTGVAHAELMIPKKWVKEGLDYPDAGPEYGEGYVVEHYSWKKVTTNVSNFIMGSPIIDHYGDLVVTNHRTGETCTLTFKPRSWRGRDAFEIKGSVQDSAGRAAWDIAGRWDTQLVARQAGADASPLEVDAKFSTSQKEYLLLWRNSEKPPAPFNLTPFAVTLNDIPRGLNDYLCPTDCRLRTDQRAFENAEYDRAQELKTANEERQRSTRKARAEGRLPPHEPRWFISSTDNDSGERLWQPKRAETGEVKFWHDRETAPGSKWAEVDHIFVED</sequence>
<dbReference type="GO" id="GO:0097038">
    <property type="term" value="C:perinuclear endoplasmic reticulum"/>
    <property type="evidence" value="ECO:0007669"/>
    <property type="project" value="TreeGrafter"/>
</dbReference>
<keyword evidence="6" id="KW-0040">ANK repeat</keyword>
<dbReference type="SMART" id="SM00233">
    <property type="entry name" value="PH"/>
    <property type="match status" value="1"/>
</dbReference>
<keyword evidence="4" id="KW-0445">Lipid transport</keyword>
<evidence type="ECO:0000313" key="11">
    <source>
        <dbReference type="Proteomes" id="UP000279259"/>
    </source>
</evidence>
<dbReference type="STRING" id="1890683.A0A427YKY3"/>
<dbReference type="Pfam" id="PF00023">
    <property type="entry name" value="Ank"/>
    <property type="match status" value="1"/>
</dbReference>
<dbReference type="InterPro" id="IPR037239">
    <property type="entry name" value="OSBP_sf"/>
</dbReference>
<dbReference type="Gene3D" id="2.30.29.30">
    <property type="entry name" value="Pleckstrin-homology domain (PH domain)/Phosphotyrosine-binding domain (PTB)"/>
    <property type="match status" value="1"/>
</dbReference>
<dbReference type="FunFam" id="2.40.160.120:FF:000017">
    <property type="entry name" value="Oxysterol-binding protein homolog C2F12.05c"/>
    <property type="match status" value="1"/>
</dbReference>
<keyword evidence="2" id="KW-0813">Transport</keyword>
<dbReference type="InterPro" id="IPR002110">
    <property type="entry name" value="Ankyrin_rpt"/>
</dbReference>
<dbReference type="InterPro" id="IPR001849">
    <property type="entry name" value="PH_domain"/>
</dbReference>
<dbReference type="PROSITE" id="PS01013">
    <property type="entry name" value="OSBP"/>
    <property type="match status" value="1"/>
</dbReference>
<dbReference type="GO" id="GO:0006869">
    <property type="term" value="P:lipid transport"/>
    <property type="evidence" value="ECO:0007669"/>
    <property type="project" value="UniProtKB-KW"/>
</dbReference>
<evidence type="ECO:0000256" key="8">
    <source>
        <dbReference type="SAM" id="MobiDB-lite"/>
    </source>
</evidence>
<dbReference type="PANTHER" id="PTHR10972">
    <property type="entry name" value="OXYSTEROL-BINDING PROTEIN-RELATED"/>
    <property type="match status" value="1"/>
</dbReference>
<dbReference type="SUPFAM" id="SSF144000">
    <property type="entry name" value="Oxysterol-binding protein-like"/>
    <property type="match status" value="1"/>
</dbReference>
<dbReference type="PROSITE" id="PS50003">
    <property type="entry name" value="PH_DOMAIN"/>
    <property type="match status" value="1"/>
</dbReference>
<dbReference type="Proteomes" id="UP000279259">
    <property type="component" value="Unassembled WGS sequence"/>
</dbReference>
<feature type="region of interest" description="Disordered" evidence="8">
    <location>
        <begin position="382"/>
        <end position="457"/>
    </location>
</feature>
<dbReference type="GO" id="GO:0006887">
    <property type="term" value="P:exocytosis"/>
    <property type="evidence" value="ECO:0007669"/>
    <property type="project" value="TreeGrafter"/>
</dbReference>
<dbReference type="AlphaFoldDB" id="A0A427YKY3"/>
<accession>A0A427YKY3</accession>
<dbReference type="GO" id="GO:0005886">
    <property type="term" value="C:plasma membrane"/>
    <property type="evidence" value="ECO:0007669"/>
    <property type="project" value="TreeGrafter"/>
</dbReference>
<dbReference type="EMBL" id="RSCD01000007">
    <property type="protein sequence ID" value="RSH91730.1"/>
    <property type="molecule type" value="Genomic_DNA"/>
</dbReference>
<feature type="region of interest" description="Disordered" evidence="8">
    <location>
        <begin position="1"/>
        <end position="28"/>
    </location>
</feature>
<evidence type="ECO:0000256" key="2">
    <source>
        <dbReference type="ARBA" id="ARBA00022448"/>
    </source>
</evidence>
<dbReference type="Gene3D" id="3.30.70.3490">
    <property type="match status" value="1"/>
</dbReference>
<dbReference type="InterPro" id="IPR011993">
    <property type="entry name" value="PH-like_dom_sf"/>
</dbReference>
<dbReference type="Gene3D" id="2.40.160.120">
    <property type="match status" value="1"/>
</dbReference>
<feature type="domain" description="PH" evidence="9">
    <location>
        <begin position="282"/>
        <end position="379"/>
    </location>
</feature>